<dbReference type="InterPro" id="IPR000203">
    <property type="entry name" value="GPS"/>
</dbReference>
<evidence type="ECO:0000256" key="2">
    <source>
        <dbReference type="ARBA" id="ARBA00022692"/>
    </source>
</evidence>
<dbReference type="EMBL" id="HBKR01034085">
    <property type="protein sequence ID" value="CAE2331443.1"/>
    <property type="molecule type" value="Transcribed_RNA"/>
</dbReference>
<dbReference type="Pfam" id="PF01825">
    <property type="entry name" value="GPS"/>
    <property type="match status" value="1"/>
</dbReference>
<comment type="subcellular location">
    <subcellularLocation>
        <location evidence="1">Membrane</location>
    </subcellularLocation>
</comment>
<keyword evidence="3 5" id="KW-1133">Transmembrane helix</keyword>
<name>A0A7S4PDE7_9EUKA</name>
<organism evidence="6">
    <name type="scientific">Paramoeba aestuarina</name>
    <dbReference type="NCBI Taxonomy" id="180227"/>
    <lineage>
        <taxon>Eukaryota</taxon>
        <taxon>Amoebozoa</taxon>
        <taxon>Discosea</taxon>
        <taxon>Flabellinia</taxon>
        <taxon>Dactylopodida</taxon>
        <taxon>Paramoebidae</taxon>
        <taxon>Paramoeba</taxon>
    </lineage>
</organism>
<evidence type="ECO:0000313" key="6">
    <source>
        <dbReference type="EMBL" id="CAE2331443.1"/>
    </source>
</evidence>
<evidence type="ECO:0000256" key="1">
    <source>
        <dbReference type="ARBA" id="ARBA00004370"/>
    </source>
</evidence>
<dbReference type="Gene3D" id="2.60.220.50">
    <property type="match status" value="1"/>
</dbReference>
<protein>
    <recommendedName>
        <fullName evidence="7">GPS domain-containing protein</fullName>
    </recommendedName>
</protein>
<evidence type="ECO:0000256" key="3">
    <source>
        <dbReference type="ARBA" id="ARBA00022989"/>
    </source>
</evidence>
<dbReference type="InterPro" id="IPR046338">
    <property type="entry name" value="GAIN_dom_sf"/>
</dbReference>
<accession>A0A7S4PDE7</accession>
<proteinExistence type="predicted"/>
<keyword evidence="4 5" id="KW-0472">Membrane</keyword>
<evidence type="ECO:0000256" key="5">
    <source>
        <dbReference type="SAM" id="Phobius"/>
    </source>
</evidence>
<feature type="transmembrane region" description="Helical" evidence="5">
    <location>
        <begin position="70"/>
        <end position="95"/>
    </location>
</feature>
<evidence type="ECO:0000256" key="4">
    <source>
        <dbReference type="ARBA" id="ARBA00023136"/>
    </source>
</evidence>
<reference evidence="6" key="1">
    <citation type="submission" date="2021-01" db="EMBL/GenBank/DDBJ databases">
        <authorList>
            <person name="Corre E."/>
            <person name="Pelletier E."/>
            <person name="Niang G."/>
            <person name="Scheremetjew M."/>
            <person name="Finn R."/>
            <person name="Kale V."/>
            <person name="Holt S."/>
            <person name="Cochrane G."/>
            <person name="Meng A."/>
            <person name="Brown T."/>
            <person name="Cohen L."/>
        </authorList>
    </citation>
    <scope>NUCLEOTIDE SEQUENCE</scope>
    <source>
        <strain evidence="6">SoJaBio B1-5/56/2</strain>
    </source>
</reference>
<dbReference type="AlphaFoldDB" id="A0A7S4PDE7"/>
<keyword evidence="2 5" id="KW-0812">Transmembrane</keyword>
<evidence type="ECO:0008006" key="7">
    <source>
        <dbReference type="Google" id="ProtNLM"/>
    </source>
</evidence>
<gene>
    <name evidence="6" type="ORF">NAES01612_LOCUS22326</name>
</gene>
<dbReference type="GO" id="GO:0016020">
    <property type="term" value="C:membrane"/>
    <property type="evidence" value="ECO:0007669"/>
    <property type="project" value="UniProtKB-SubCell"/>
</dbReference>
<sequence length="127" mass="14436">MEREYEKRLTVIEDDCDTTISCSYYEGNGLLSTAGCETVDVTDEYVDCACDHYSNFGLLFLPCSSEGWTVWRILSLSLLLALWAILLTLGSLVLFSQRFRIWSSLETRAEKRERIYGKIGGQDSVDI</sequence>